<dbReference type="Proteomes" id="UP001141253">
    <property type="component" value="Chromosome 19"/>
</dbReference>
<proteinExistence type="predicted"/>
<sequence>MGIQKLRSKREPVFTLLPSSHDLISETKKQERACLHIASQFTRFDLKFESQSLKMCIPVPFPGSAGFLNSASGEVPWVVHGSFGSVGIFRLHTIDYDSSSEPYGAA</sequence>
<comment type="caution">
    <text evidence="1">The sequence shown here is derived from an EMBL/GenBank/DDBJ whole genome shotgun (WGS) entry which is preliminary data.</text>
</comment>
<evidence type="ECO:0000313" key="2">
    <source>
        <dbReference type="Proteomes" id="UP001141253"/>
    </source>
</evidence>
<name>A0ABQ9AKK2_9ROSI</name>
<accession>A0ABQ9AKK2</accession>
<evidence type="ECO:0000313" key="1">
    <source>
        <dbReference type="EMBL" id="KAJ6348807.1"/>
    </source>
</evidence>
<reference evidence="1" key="2">
    <citation type="journal article" date="2023" name="Int. J. Mol. Sci.">
        <title>De Novo Assembly and Annotation of 11 Diverse Shrub Willow (Salix) Genomes Reveals Novel Gene Organization in Sex-Linked Regions.</title>
        <authorList>
            <person name="Hyden B."/>
            <person name="Feng K."/>
            <person name="Yates T.B."/>
            <person name="Jawdy S."/>
            <person name="Cereghino C."/>
            <person name="Smart L.B."/>
            <person name="Muchero W."/>
        </authorList>
    </citation>
    <scope>NUCLEOTIDE SEQUENCE</scope>
    <source>
        <tissue evidence="1">Shoot tip</tissue>
    </source>
</reference>
<dbReference type="EMBL" id="JAPFFI010000018">
    <property type="protein sequence ID" value="KAJ6348807.1"/>
    <property type="molecule type" value="Genomic_DNA"/>
</dbReference>
<reference evidence="1" key="1">
    <citation type="submission" date="2022-10" db="EMBL/GenBank/DDBJ databases">
        <authorList>
            <person name="Hyden B.L."/>
            <person name="Feng K."/>
            <person name="Yates T."/>
            <person name="Jawdy S."/>
            <person name="Smart L.B."/>
            <person name="Muchero W."/>
        </authorList>
    </citation>
    <scope>NUCLEOTIDE SEQUENCE</scope>
    <source>
        <tissue evidence="1">Shoot tip</tissue>
    </source>
</reference>
<organism evidence="1 2">
    <name type="scientific">Salix suchowensis</name>
    <dbReference type="NCBI Taxonomy" id="1278906"/>
    <lineage>
        <taxon>Eukaryota</taxon>
        <taxon>Viridiplantae</taxon>
        <taxon>Streptophyta</taxon>
        <taxon>Embryophyta</taxon>
        <taxon>Tracheophyta</taxon>
        <taxon>Spermatophyta</taxon>
        <taxon>Magnoliopsida</taxon>
        <taxon>eudicotyledons</taxon>
        <taxon>Gunneridae</taxon>
        <taxon>Pentapetalae</taxon>
        <taxon>rosids</taxon>
        <taxon>fabids</taxon>
        <taxon>Malpighiales</taxon>
        <taxon>Salicaceae</taxon>
        <taxon>Saliceae</taxon>
        <taxon>Salix</taxon>
    </lineage>
</organism>
<gene>
    <name evidence="1" type="ORF">OIU77_006396</name>
</gene>
<protein>
    <submittedName>
        <fullName evidence="1">Uncharacterized protein</fullName>
    </submittedName>
</protein>
<keyword evidence="2" id="KW-1185">Reference proteome</keyword>